<protein>
    <submittedName>
        <fullName evidence="5">Lytic transglycosylase domain-containing protein</fullName>
    </submittedName>
</protein>
<evidence type="ECO:0000259" key="4">
    <source>
        <dbReference type="Pfam" id="PF01464"/>
    </source>
</evidence>
<dbReference type="AlphaFoldDB" id="A0A5C8PQZ3"/>
<gene>
    <name evidence="5" type="ORF">FHP25_09305</name>
</gene>
<dbReference type="SUPFAM" id="SSF53955">
    <property type="entry name" value="Lysozyme-like"/>
    <property type="match status" value="1"/>
</dbReference>
<dbReference type="CDD" id="cd00254">
    <property type="entry name" value="LT-like"/>
    <property type="match status" value="1"/>
</dbReference>
<dbReference type="InterPro" id="IPR023346">
    <property type="entry name" value="Lysozyme-like_dom_sf"/>
</dbReference>
<comment type="caution">
    <text evidence="5">The sequence shown here is derived from an EMBL/GenBank/DDBJ whole genome shotgun (WGS) entry which is preliminary data.</text>
</comment>
<feature type="region of interest" description="Disordered" evidence="3">
    <location>
        <begin position="75"/>
        <end position="101"/>
    </location>
</feature>
<evidence type="ECO:0000256" key="3">
    <source>
        <dbReference type="SAM" id="MobiDB-lite"/>
    </source>
</evidence>
<feature type="compositionally biased region" description="Pro residues" evidence="3">
    <location>
        <begin position="88"/>
        <end position="99"/>
    </location>
</feature>
<proteinExistence type="inferred from homology"/>
<dbReference type="EMBL" id="VDUZ01000008">
    <property type="protein sequence ID" value="TXL77616.1"/>
    <property type="molecule type" value="Genomic_DNA"/>
</dbReference>
<keyword evidence="6" id="KW-1185">Reference proteome</keyword>
<dbReference type="Pfam" id="PF01464">
    <property type="entry name" value="SLT"/>
    <property type="match status" value="1"/>
</dbReference>
<evidence type="ECO:0000256" key="1">
    <source>
        <dbReference type="ARBA" id="ARBA00007734"/>
    </source>
</evidence>
<sequence length="350" mass="37753">MPGPRAALVARCATDHPAPQQRLHFTPLPRYARCMQGCLRPTLRAVRPPSRYRAAARCAAVAIALALGLHQPARAEPAGEAAGDVSAEPPPDAKGPRPTPDALCRTLAQAAAENDLPVVFFTRLIWQESRLDPEAVSPAGAQGIAQFMPQTAAGRGLTNPFEPIQALRESASYLRELRTTFRGSLGLAAAAYNAGPSRVDAWLAGRVGLPDETRAYVFLITGLPADAWAVQPPPQFKDPDASKDVSCVDLARLMADSPRRRLTASPAWGPWGVQLAGHWSEGRVLATYERLRRRFDAVLGDRLPLVLYARRRGPARYIVRVSESSRANAEALCARLRAVGGACMVLRNPG</sequence>
<feature type="domain" description="Transglycosylase SLT" evidence="4">
    <location>
        <begin position="108"/>
        <end position="205"/>
    </location>
</feature>
<name>A0A5C8PQZ3_9HYPH</name>
<evidence type="ECO:0000256" key="2">
    <source>
        <dbReference type="ARBA" id="ARBA00009387"/>
    </source>
</evidence>
<dbReference type="Gene3D" id="1.10.530.10">
    <property type="match status" value="1"/>
</dbReference>
<evidence type="ECO:0000313" key="6">
    <source>
        <dbReference type="Proteomes" id="UP000321638"/>
    </source>
</evidence>
<evidence type="ECO:0000313" key="5">
    <source>
        <dbReference type="EMBL" id="TXL77616.1"/>
    </source>
</evidence>
<comment type="similarity">
    <text evidence="2">Belongs to the virb1 family.</text>
</comment>
<dbReference type="PANTHER" id="PTHR37423:SF2">
    <property type="entry name" value="MEMBRANE-BOUND LYTIC MUREIN TRANSGLYCOSYLASE C"/>
    <property type="match status" value="1"/>
</dbReference>
<dbReference type="InterPro" id="IPR008258">
    <property type="entry name" value="Transglycosylase_SLT_dom_1"/>
</dbReference>
<accession>A0A5C8PQZ3</accession>
<organism evidence="5 6">
    <name type="scientific">Vineibacter terrae</name>
    <dbReference type="NCBI Taxonomy" id="2586908"/>
    <lineage>
        <taxon>Bacteria</taxon>
        <taxon>Pseudomonadati</taxon>
        <taxon>Pseudomonadota</taxon>
        <taxon>Alphaproteobacteria</taxon>
        <taxon>Hyphomicrobiales</taxon>
        <taxon>Vineibacter</taxon>
    </lineage>
</organism>
<dbReference type="PANTHER" id="PTHR37423">
    <property type="entry name" value="SOLUBLE LYTIC MUREIN TRANSGLYCOSYLASE-RELATED"/>
    <property type="match status" value="1"/>
</dbReference>
<reference evidence="5 6" key="1">
    <citation type="submission" date="2019-06" db="EMBL/GenBank/DDBJ databases">
        <title>New taxonomy in bacterial strain CC-CFT640, isolated from vineyard.</title>
        <authorList>
            <person name="Lin S.-Y."/>
            <person name="Tsai C.-F."/>
            <person name="Young C.-C."/>
        </authorList>
    </citation>
    <scope>NUCLEOTIDE SEQUENCE [LARGE SCALE GENOMIC DNA]</scope>
    <source>
        <strain evidence="5 6">CC-CFT640</strain>
    </source>
</reference>
<dbReference type="OrthoDB" id="9801695at2"/>
<dbReference type="Proteomes" id="UP000321638">
    <property type="component" value="Unassembled WGS sequence"/>
</dbReference>
<comment type="similarity">
    <text evidence="1">Belongs to the transglycosylase Slt family.</text>
</comment>